<dbReference type="GO" id="GO:0046872">
    <property type="term" value="F:metal ion binding"/>
    <property type="evidence" value="ECO:0007669"/>
    <property type="project" value="UniProtKB-KW"/>
</dbReference>
<keyword evidence="6" id="KW-0732">Signal</keyword>
<dbReference type="Gene3D" id="1.10.760.10">
    <property type="entry name" value="Cytochrome c-like domain"/>
    <property type="match status" value="1"/>
</dbReference>
<keyword evidence="2 4" id="KW-0479">Metal-binding</keyword>
<dbReference type="PROSITE" id="PS51257">
    <property type="entry name" value="PROKAR_LIPOPROTEIN"/>
    <property type="match status" value="1"/>
</dbReference>
<reference evidence="8 9" key="1">
    <citation type="submission" date="2015-01" db="EMBL/GenBank/DDBJ databases">
        <authorList>
            <person name="MANFREDI Pablo"/>
        </authorList>
    </citation>
    <scope>NUCLEOTIDE SEQUENCE [LARGE SCALE GENOMIC DNA]</scope>
    <source>
        <strain evidence="8 9">Ccy74</strain>
    </source>
</reference>
<evidence type="ECO:0000256" key="4">
    <source>
        <dbReference type="PROSITE-ProRule" id="PRU00433"/>
    </source>
</evidence>
<accession>A0A0B7H658</accession>
<evidence type="ECO:0000313" key="8">
    <source>
        <dbReference type="EMBL" id="CEN36471.1"/>
    </source>
</evidence>
<dbReference type="GO" id="GO:0020037">
    <property type="term" value="F:heme binding"/>
    <property type="evidence" value="ECO:0007669"/>
    <property type="project" value="InterPro"/>
</dbReference>
<gene>
    <name evidence="8" type="ORF">CCYN74_190020</name>
</gene>
<sequence>MKRITTTLAAVLLIFASCKNNNQNQQQTQESTPQTTVTEKETPKAEVVDTSNPSDFMSNKGIGPVKSVTIGETIDQAMAKKGEEHFKTLCSACHRPTKKFIGPAPKDILKRRSPEWVMNMIMNPEEMIQKDPIAMQLLKEANGAPMANQNVSEQQAREILEYFRTIE</sequence>
<evidence type="ECO:0000313" key="9">
    <source>
        <dbReference type="Proteomes" id="UP000038083"/>
    </source>
</evidence>
<protein>
    <submittedName>
        <fullName evidence="8">Cytochrome c class i</fullName>
    </submittedName>
</protein>
<feature type="domain" description="Cytochrome c" evidence="7">
    <location>
        <begin position="77"/>
        <end position="167"/>
    </location>
</feature>
<evidence type="ECO:0000259" key="7">
    <source>
        <dbReference type="PROSITE" id="PS51007"/>
    </source>
</evidence>
<dbReference type="InterPro" id="IPR036909">
    <property type="entry name" value="Cyt_c-like_dom_sf"/>
</dbReference>
<organism evidence="8 9">
    <name type="scientific">Capnocytophaga cynodegmi</name>
    <dbReference type="NCBI Taxonomy" id="28189"/>
    <lineage>
        <taxon>Bacteria</taxon>
        <taxon>Pseudomonadati</taxon>
        <taxon>Bacteroidota</taxon>
        <taxon>Flavobacteriia</taxon>
        <taxon>Flavobacteriales</taxon>
        <taxon>Flavobacteriaceae</taxon>
        <taxon>Capnocytophaga</taxon>
    </lineage>
</organism>
<name>A0A0B7H658_9FLAO</name>
<evidence type="ECO:0000256" key="5">
    <source>
        <dbReference type="SAM" id="MobiDB-lite"/>
    </source>
</evidence>
<dbReference type="EMBL" id="CDOG01000011">
    <property type="protein sequence ID" value="CEN36471.1"/>
    <property type="molecule type" value="Genomic_DNA"/>
</dbReference>
<feature type="region of interest" description="Disordered" evidence="5">
    <location>
        <begin position="22"/>
        <end position="60"/>
    </location>
</feature>
<dbReference type="OrthoDB" id="955119at2"/>
<keyword evidence="3 4" id="KW-0408">Iron</keyword>
<dbReference type="PROSITE" id="PS51007">
    <property type="entry name" value="CYTC"/>
    <property type="match status" value="1"/>
</dbReference>
<keyword evidence="1 4" id="KW-0349">Heme</keyword>
<feature type="chain" id="PRO_5009757747" evidence="6">
    <location>
        <begin position="23"/>
        <end position="167"/>
    </location>
</feature>
<evidence type="ECO:0000256" key="1">
    <source>
        <dbReference type="ARBA" id="ARBA00022617"/>
    </source>
</evidence>
<dbReference type="GO" id="GO:0009055">
    <property type="term" value="F:electron transfer activity"/>
    <property type="evidence" value="ECO:0007669"/>
    <property type="project" value="InterPro"/>
</dbReference>
<dbReference type="Proteomes" id="UP000038083">
    <property type="component" value="Unassembled WGS sequence"/>
</dbReference>
<dbReference type="AlphaFoldDB" id="A0A0B7H658"/>
<evidence type="ECO:0000256" key="3">
    <source>
        <dbReference type="ARBA" id="ARBA00023004"/>
    </source>
</evidence>
<proteinExistence type="predicted"/>
<dbReference type="Pfam" id="PF00034">
    <property type="entry name" value="Cytochrom_C"/>
    <property type="match status" value="1"/>
</dbReference>
<dbReference type="RefSeq" id="WP_018278494.1">
    <property type="nucleotide sequence ID" value="NZ_BOQG01000001.1"/>
</dbReference>
<dbReference type="SUPFAM" id="SSF46626">
    <property type="entry name" value="Cytochrome c"/>
    <property type="match status" value="1"/>
</dbReference>
<dbReference type="InterPro" id="IPR009056">
    <property type="entry name" value="Cyt_c-like_dom"/>
</dbReference>
<feature type="compositionally biased region" description="Basic and acidic residues" evidence="5">
    <location>
        <begin position="38"/>
        <end position="47"/>
    </location>
</feature>
<feature type="compositionally biased region" description="Low complexity" evidence="5">
    <location>
        <begin position="22"/>
        <end position="36"/>
    </location>
</feature>
<evidence type="ECO:0000256" key="6">
    <source>
        <dbReference type="SAM" id="SignalP"/>
    </source>
</evidence>
<evidence type="ECO:0000256" key="2">
    <source>
        <dbReference type="ARBA" id="ARBA00022723"/>
    </source>
</evidence>
<feature type="signal peptide" evidence="6">
    <location>
        <begin position="1"/>
        <end position="22"/>
    </location>
</feature>